<dbReference type="PATRIC" id="fig|887901.3.peg.260"/>
<evidence type="ECO:0000313" key="2">
    <source>
        <dbReference type="Proteomes" id="UP000023482"/>
    </source>
</evidence>
<gene>
    <name evidence="1" type="ORF">HMPREF0636_1102</name>
</gene>
<keyword evidence="2" id="KW-1185">Reference proteome</keyword>
<proteinExistence type="predicted"/>
<comment type="caution">
    <text evidence="1">The sequence shown here is derived from an EMBL/GenBank/DDBJ whole genome shotgun (WGS) entry which is preliminary data.</text>
</comment>
<sequence>MEVRDLWQRTEGELIDIAESSDDPQILLFLAQNGNSYVRLALASNPNAWEDLLYDLALTGDLLMKIEVARNENCSSELLDELALWDDIDLQETLLQHPNLSPLTERMIVRYIKRYNRAMAEA</sequence>
<dbReference type="InterPro" id="IPR011989">
    <property type="entry name" value="ARM-like"/>
</dbReference>
<dbReference type="Gene3D" id="1.25.10.10">
    <property type="entry name" value="Leucine-rich Repeat Variant"/>
    <property type="match status" value="1"/>
</dbReference>
<evidence type="ECO:0000313" key="1">
    <source>
        <dbReference type="EMBL" id="EWC93196.1"/>
    </source>
</evidence>
<protein>
    <submittedName>
        <fullName evidence="1">Uncharacterized protein</fullName>
    </submittedName>
</protein>
<accession>Z4WUK8</accession>
<dbReference type="AlphaFoldDB" id="Z4WUK8"/>
<dbReference type="EMBL" id="JDFF01000008">
    <property type="protein sequence ID" value="EWC93196.1"/>
    <property type="molecule type" value="Genomic_DNA"/>
</dbReference>
<name>Z4WUK8_9PORP</name>
<reference evidence="1 2" key="1">
    <citation type="submission" date="2014-01" db="EMBL/GenBank/DDBJ databases">
        <authorList>
            <person name="Durkin A.S."/>
            <person name="McCorrison J."/>
            <person name="Torralba M."/>
            <person name="Gillis M."/>
            <person name="Haft D.H."/>
            <person name="Methe B."/>
            <person name="Sutton G."/>
            <person name="Nelson K.E."/>
        </authorList>
    </citation>
    <scope>NUCLEOTIDE SEQUENCE [LARGE SCALE GENOMIC DNA]</scope>
    <source>
        <strain evidence="1 2">ATCC 51270</strain>
    </source>
</reference>
<dbReference type="RefSeq" id="WP_044167951.1">
    <property type="nucleotide sequence ID" value="NZ_JDFF01000008.1"/>
</dbReference>
<organism evidence="1 2">
    <name type="scientific">Porphyromonas catoniae ATCC 51270</name>
    <dbReference type="NCBI Taxonomy" id="887901"/>
    <lineage>
        <taxon>Bacteria</taxon>
        <taxon>Pseudomonadati</taxon>
        <taxon>Bacteroidota</taxon>
        <taxon>Bacteroidia</taxon>
        <taxon>Bacteroidales</taxon>
        <taxon>Porphyromonadaceae</taxon>
        <taxon>Porphyromonas</taxon>
    </lineage>
</organism>
<dbReference type="Proteomes" id="UP000023482">
    <property type="component" value="Unassembled WGS sequence"/>
</dbReference>